<evidence type="ECO:0000313" key="3">
    <source>
        <dbReference type="Proteomes" id="UP001344447"/>
    </source>
</evidence>
<protein>
    <submittedName>
        <fullName evidence="2">Uncharacterized protein</fullName>
    </submittedName>
</protein>
<reference evidence="2 3" key="1">
    <citation type="submission" date="2023-11" db="EMBL/GenBank/DDBJ databases">
        <title>Dfirmibasis_genome.</title>
        <authorList>
            <person name="Edelbroek B."/>
            <person name="Kjellin J."/>
            <person name="Jerlstrom-Hultqvist J."/>
            <person name="Soderbom F."/>
        </authorList>
    </citation>
    <scope>NUCLEOTIDE SEQUENCE [LARGE SCALE GENOMIC DNA]</scope>
    <source>
        <strain evidence="2 3">TNS-C-14</strain>
    </source>
</reference>
<comment type="caution">
    <text evidence="2">The sequence shown here is derived from an EMBL/GenBank/DDBJ whole genome shotgun (WGS) entry which is preliminary data.</text>
</comment>
<proteinExistence type="predicted"/>
<keyword evidence="3" id="KW-1185">Reference proteome</keyword>
<dbReference type="Proteomes" id="UP001344447">
    <property type="component" value="Unassembled WGS sequence"/>
</dbReference>
<accession>A0AAN7TMY6</accession>
<dbReference type="AlphaFoldDB" id="A0AAN7TMY6"/>
<organism evidence="2 3">
    <name type="scientific">Dictyostelium firmibasis</name>
    <dbReference type="NCBI Taxonomy" id="79012"/>
    <lineage>
        <taxon>Eukaryota</taxon>
        <taxon>Amoebozoa</taxon>
        <taxon>Evosea</taxon>
        <taxon>Eumycetozoa</taxon>
        <taxon>Dictyostelia</taxon>
        <taxon>Dictyosteliales</taxon>
        <taxon>Dictyosteliaceae</taxon>
        <taxon>Dictyostelium</taxon>
    </lineage>
</organism>
<dbReference type="EMBL" id="JAVFKY010000005">
    <property type="protein sequence ID" value="KAK5575859.1"/>
    <property type="molecule type" value="Genomic_DNA"/>
</dbReference>
<feature type="chain" id="PRO_5042850691" evidence="1">
    <location>
        <begin position="20"/>
        <end position="328"/>
    </location>
</feature>
<dbReference type="PANTHER" id="PTHR34411">
    <property type="entry name" value="DUF6748 DOMAIN-CONTAINING PROTEIN-RELATED"/>
    <property type="match status" value="1"/>
</dbReference>
<dbReference type="InterPro" id="IPR040405">
    <property type="entry name" value="DDB_G0275255-like"/>
</dbReference>
<keyword evidence="1" id="KW-0732">Signal</keyword>
<sequence>MKLLFILFVISILIVDINCINNKSISEKNYYFIKVNNNNNSNNNNNNNISSNGFILTLVNPEVGAIQGKEEYVSNVEVPKKSKLNLSIITDLNKQEQQTTITQFESEIIVSGDFKDDGSNDFIISDIYHQLELNENKNNNNVNAQTIKVKEFFYFMSPSPFICNSIVNCSNIIIDKLNSNEPFGFIEKFTEPYSNSIGLLDLNWLNSRLVTNDNNYNSIVKGYQYGKNNELIISKIYINTLDPIDDCLSLYSSDKQSSKCRFGKIATFKRDLNRCPVFDKCVKKSPCHLGRPNCNKGYKLYSLPYGEKGCSKYFCDPDFLPMTTIKKF</sequence>
<evidence type="ECO:0000256" key="1">
    <source>
        <dbReference type="SAM" id="SignalP"/>
    </source>
</evidence>
<gene>
    <name evidence="2" type="ORF">RB653_006993</name>
</gene>
<dbReference type="PANTHER" id="PTHR34411:SF4">
    <property type="entry name" value="DUF6748 DOMAIN-CONTAINING PROTEIN"/>
    <property type="match status" value="1"/>
</dbReference>
<evidence type="ECO:0000313" key="2">
    <source>
        <dbReference type="EMBL" id="KAK5575859.1"/>
    </source>
</evidence>
<feature type="signal peptide" evidence="1">
    <location>
        <begin position="1"/>
        <end position="19"/>
    </location>
</feature>
<name>A0AAN7TMY6_9MYCE</name>